<gene>
    <name evidence="2" type="ordered locus">Curi_c13550</name>
</gene>
<dbReference type="SUPFAM" id="SSF51182">
    <property type="entry name" value="RmlC-like cupins"/>
    <property type="match status" value="1"/>
</dbReference>
<sequence length="78" mass="9297">MTPGGIREVHWHQQSEWAYMIQGTVRITAVNDRGWNFIAAYENKDIKKDRSKYISMRILPQVLYKCLYLESPNIACYW</sequence>
<dbReference type="RefSeq" id="WP_014967502.1">
    <property type="nucleotide sequence ID" value="NC_018664.1"/>
</dbReference>
<evidence type="ECO:0000313" key="3">
    <source>
        <dbReference type="Proteomes" id="UP000006094"/>
    </source>
</evidence>
<evidence type="ECO:0000259" key="1">
    <source>
        <dbReference type="Pfam" id="PF00190"/>
    </source>
</evidence>
<name>K0B0A8_GOTA9</name>
<evidence type="ECO:0000313" key="2">
    <source>
        <dbReference type="EMBL" id="AFS78365.1"/>
    </source>
</evidence>
<keyword evidence="3" id="KW-1185">Reference proteome</keyword>
<dbReference type="InterPro" id="IPR006045">
    <property type="entry name" value="Cupin_1"/>
</dbReference>
<dbReference type="Proteomes" id="UP000006094">
    <property type="component" value="Chromosome"/>
</dbReference>
<dbReference type="AlphaFoldDB" id="K0B0A8"/>
<dbReference type="eggNOG" id="COG2140">
    <property type="taxonomic scope" value="Bacteria"/>
</dbReference>
<dbReference type="Gene3D" id="2.60.120.10">
    <property type="entry name" value="Jelly Rolls"/>
    <property type="match status" value="1"/>
</dbReference>
<dbReference type="KEGG" id="cad:Curi_c13550"/>
<dbReference type="InterPro" id="IPR011051">
    <property type="entry name" value="RmlC_Cupin_sf"/>
</dbReference>
<reference evidence="2 3" key="1">
    <citation type="journal article" date="2012" name="PLoS ONE">
        <title>The purine-utilizing bacterium Clostridium acidurici 9a: a genome-guided metabolic reconsideration.</title>
        <authorList>
            <person name="Hartwich K."/>
            <person name="Poehlein A."/>
            <person name="Daniel R."/>
        </authorList>
    </citation>
    <scope>NUCLEOTIDE SEQUENCE [LARGE SCALE GENOMIC DNA]</scope>
    <source>
        <strain evidence="3">ATCC 7906 / DSM 604 / BCRC 14475 / CIP 104303 / KCTC 5404 / NCIMB 10678 / 9a</strain>
    </source>
</reference>
<dbReference type="EMBL" id="CP003326">
    <property type="protein sequence ID" value="AFS78365.1"/>
    <property type="molecule type" value="Genomic_DNA"/>
</dbReference>
<dbReference type="Pfam" id="PF00190">
    <property type="entry name" value="Cupin_1"/>
    <property type="match status" value="1"/>
</dbReference>
<organism evidence="2 3">
    <name type="scientific">Gottschalkia acidurici (strain ATCC 7906 / DSM 604 / BCRC 14475 / CIP 104303 / KCTC 5404 / NCIMB 10678 / 9a)</name>
    <name type="common">Clostridium acidurici</name>
    <dbReference type="NCBI Taxonomy" id="1128398"/>
    <lineage>
        <taxon>Bacteria</taxon>
        <taxon>Bacillati</taxon>
        <taxon>Bacillota</taxon>
        <taxon>Tissierellia</taxon>
        <taxon>Tissierellales</taxon>
        <taxon>Gottschalkiaceae</taxon>
        <taxon>Gottschalkia</taxon>
    </lineage>
</organism>
<dbReference type="STRING" id="1128398.Curi_c13550"/>
<proteinExistence type="predicted"/>
<protein>
    <submittedName>
        <fullName evidence="2">Cupin family protein</fullName>
    </submittedName>
</protein>
<dbReference type="HOGENOM" id="CLU_2615657_0_0_9"/>
<feature type="domain" description="Cupin type-1" evidence="1">
    <location>
        <begin position="2"/>
        <end position="47"/>
    </location>
</feature>
<accession>K0B0A8</accession>
<dbReference type="InterPro" id="IPR014710">
    <property type="entry name" value="RmlC-like_jellyroll"/>
</dbReference>